<organism evidence="1 2">
    <name type="scientific">Trema orientale</name>
    <name type="common">Charcoal tree</name>
    <name type="synonym">Celtis orientalis</name>
    <dbReference type="NCBI Taxonomy" id="63057"/>
    <lineage>
        <taxon>Eukaryota</taxon>
        <taxon>Viridiplantae</taxon>
        <taxon>Streptophyta</taxon>
        <taxon>Embryophyta</taxon>
        <taxon>Tracheophyta</taxon>
        <taxon>Spermatophyta</taxon>
        <taxon>Magnoliopsida</taxon>
        <taxon>eudicotyledons</taxon>
        <taxon>Gunneridae</taxon>
        <taxon>Pentapetalae</taxon>
        <taxon>rosids</taxon>
        <taxon>fabids</taxon>
        <taxon>Rosales</taxon>
        <taxon>Cannabaceae</taxon>
        <taxon>Trema</taxon>
    </lineage>
</organism>
<keyword evidence="2" id="KW-1185">Reference proteome</keyword>
<evidence type="ECO:0000313" key="2">
    <source>
        <dbReference type="Proteomes" id="UP000237000"/>
    </source>
</evidence>
<accession>A0A2P5E914</accession>
<dbReference type="EMBL" id="JXTC01000203">
    <property type="protein sequence ID" value="PON82038.1"/>
    <property type="molecule type" value="Genomic_DNA"/>
</dbReference>
<sequence>MTSCFGCQIGAIVMRFLSCEDSLFWVICVGFLMCF</sequence>
<gene>
    <name evidence="1" type="ORF">TorRG33x02_221550</name>
</gene>
<reference evidence="2" key="1">
    <citation type="submission" date="2016-06" db="EMBL/GenBank/DDBJ databases">
        <title>Parallel loss of symbiosis genes in relatives of nitrogen-fixing non-legume Parasponia.</title>
        <authorList>
            <person name="Van Velzen R."/>
            <person name="Holmer R."/>
            <person name="Bu F."/>
            <person name="Rutten L."/>
            <person name="Van Zeijl A."/>
            <person name="Liu W."/>
            <person name="Santuari L."/>
            <person name="Cao Q."/>
            <person name="Sharma T."/>
            <person name="Shen D."/>
            <person name="Roswanjaya Y."/>
            <person name="Wardhani T."/>
            <person name="Kalhor M.S."/>
            <person name="Jansen J."/>
            <person name="Van den Hoogen J."/>
            <person name="Gungor B."/>
            <person name="Hartog M."/>
            <person name="Hontelez J."/>
            <person name="Verver J."/>
            <person name="Yang W.-C."/>
            <person name="Schijlen E."/>
            <person name="Repin R."/>
            <person name="Schilthuizen M."/>
            <person name="Schranz E."/>
            <person name="Heidstra R."/>
            <person name="Miyata K."/>
            <person name="Fedorova E."/>
            <person name="Kohlen W."/>
            <person name="Bisseling T."/>
            <person name="Smit S."/>
            <person name="Geurts R."/>
        </authorList>
    </citation>
    <scope>NUCLEOTIDE SEQUENCE [LARGE SCALE GENOMIC DNA]</scope>
    <source>
        <strain evidence="2">cv. RG33-2</strain>
    </source>
</reference>
<proteinExistence type="predicted"/>
<comment type="caution">
    <text evidence="1">The sequence shown here is derived from an EMBL/GenBank/DDBJ whole genome shotgun (WGS) entry which is preliminary data.</text>
</comment>
<dbReference type="Proteomes" id="UP000237000">
    <property type="component" value="Unassembled WGS sequence"/>
</dbReference>
<dbReference type="InParanoid" id="A0A2P5E914"/>
<protein>
    <submittedName>
        <fullName evidence="1">Uncharacterized protein</fullName>
    </submittedName>
</protein>
<name>A0A2P5E914_TREOI</name>
<evidence type="ECO:0000313" key="1">
    <source>
        <dbReference type="EMBL" id="PON82038.1"/>
    </source>
</evidence>
<dbReference type="AlphaFoldDB" id="A0A2P5E914"/>